<feature type="non-terminal residue" evidence="1">
    <location>
        <position position="1"/>
    </location>
</feature>
<dbReference type="EMBL" id="JANLCJ010000464">
    <property type="protein sequence ID" value="MCS5737164.1"/>
    <property type="molecule type" value="Genomic_DNA"/>
</dbReference>
<dbReference type="RefSeq" id="WP_259543487.1">
    <property type="nucleotide sequence ID" value="NZ_JANLCJ010000464.1"/>
</dbReference>
<evidence type="ECO:0000313" key="2">
    <source>
        <dbReference type="Proteomes" id="UP001165586"/>
    </source>
</evidence>
<reference evidence="1" key="1">
    <citation type="submission" date="2022-08" db="EMBL/GenBank/DDBJ databases">
        <authorList>
            <person name="Deng Y."/>
            <person name="Han X.-F."/>
            <person name="Zhang Y.-Q."/>
        </authorList>
    </citation>
    <scope>NUCLEOTIDE SEQUENCE</scope>
    <source>
        <strain evidence="1">CPCC 203386</strain>
    </source>
</reference>
<keyword evidence="2" id="KW-1185">Reference proteome</keyword>
<organism evidence="1 2">
    <name type="scientific">Herbiconiux daphne</name>
    <dbReference type="NCBI Taxonomy" id="2970914"/>
    <lineage>
        <taxon>Bacteria</taxon>
        <taxon>Bacillati</taxon>
        <taxon>Actinomycetota</taxon>
        <taxon>Actinomycetes</taxon>
        <taxon>Micrococcales</taxon>
        <taxon>Microbacteriaceae</taxon>
        <taxon>Herbiconiux</taxon>
    </lineage>
</organism>
<proteinExistence type="predicted"/>
<evidence type="ECO:0000313" key="1">
    <source>
        <dbReference type="EMBL" id="MCS5737164.1"/>
    </source>
</evidence>
<accession>A0ABT2HB41</accession>
<protein>
    <submittedName>
        <fullName evidence="1">Uncharacterized protein</fullName>
    </submittedName>
</protein>
<sequence length="141" mass="16105">TISLKIKKVYTSPITCYNFSELIYILEGSFMMVEFFANQVVNYLKHSIEEAGQHIQPDTLFISPDSENAICCKLCDGGVSYWVLSANPDTNKYHVHQVVIDRNNDCVCDDVFIYTTIKEVLEYIHSVAVQNAKWIQLNSKS</sequence>
<name>A0ABT2HB41_9MICO</name>
<dbReference type="Proteomes" id="UP001165586">
    <property type="component" value="Unassembled WGS sequence"/>
</dbReference>
<gene>
    <name evidence="1" type="ORF">N1032_25890</name>
</gene>
<comment type="caution">
    <text evidence="1">The sequence shown here is derived from an EMBL/GenBank/DDBJ whole genome shotgun (WGS) entry which is preliminary data.</text>
</comment>